<keyword evidence="2" id="KW-0808">Transferase</keyword>
<dbReference type="SUPFAM" id="SSF55729">
    <property type="entry name" value="Acyl-CoA N-acyltransferases (Nat)"/>
    <property type="match status" value="1"/>
</dbReference>
<reference evidence="2 3" key="1">
    <citation type="submission" date="2019-01" db="EMBL/GenBank/DDBJ databases">
        <authorList>
            <consortium name="Pathogen Informatics"/>
        </authorList>
    </citation>
    <scope>NUCLEOTIDE SEQUENCE [LARGE SCALE GENOMIC DNA]</scope>
    <source>
        <strain evidence="2 3">NCTC10172</strain>
    </source>
</reference>
<dbReference type="PANTHER" id="PTHR39173:SF1">
    <property type="entry name" value="ACETYLTRANSFERASE"/>
    <property type="match status" value="1"/>
</dbReference>
<dbReference type="KEGG" id="ahk:NCTC10172_00421"/>
<evidence type="ECO:0000313" key="3">
    <source>
        <dbReference type="Proteomes" id="UP000290909"/>
    </source>
</evidence>
<dbReference type="PANTHER" id="PTHR39173">
    <property type="entry name" value="ACETYLTRANSFERASE"/>
    <property type="match status" value="1"/>
</dbReference>
<dbReference type="GO" id="GO:0016747">
    <property type="term" value="F:acyltransferase activity, transferring groups other than amino-acyl groups"/>
    <property type="evidence" value="ECO:0007669"/>
    <property type="project" value="InterPro"/>
</dbReference>
<dbReference type="Proteomes" id="UP000290909">
    <property type="component" value="Chromosome"/>
</dbReference>
<dbReference type="Pfam" id="PF00583">
    <property type="entry name" value="Acetyltransf_1"/>
    <property type="match status" value="1"/>
</dbReference>
<gene>
    <name evidence="2" type="ORF">NCTC10172_00421</name>
</gene>
<dbReference type="CDD" id="cd04301">
    <property type="entry name" value="NAT_SF"/>
    <property type="match status" value="1"/>
</dbReference>
<name>A0A449BJ03_9MOLU</name>
<evidence type="ECO:0000313" key="2">
    <source>
        <dbReference type="EMBL" id="VEU82410.1"/>
    </source>
</evidence>
<dbReference type="STRING" id="1408416.GCA_000702765_00997"/>
<proteinExistence type="predicted"/>
<organism evidence="2 3">
    <name type="scientific">Acholeplasma hippikon</name>
    <dbReference type="NCBI Taxonomy" id="264636"/>
    <lineage>
        <taxon>Bacteria</taxon>
        <taxon>Bacillati</taxon>
        <taxon>Mycoplasmatota</taxon>
        <taxon>Mollicutes</taxon>
        <taxon>Acholeplasmatales</taxon>
        <taxon>Acholeplasmataceae</taxon>
        <taxon>Acholeplasma</taxon>
    </lineage>
</organism>
<sequence>MNIKLVRLNEKYKMHLFEMMDEWYQKEPKPIPSAIRKVDYHDFDNYIKHIDNANTNGLIPDTTYFCLDCDINKFVGAVNIRHDLNEALLMHGGHIGFGVRPSMRSKGYGKAMLKETLKKCQKLGIYRVLMTCDKENIASSKVIQSNGGILENELVFLDKIIQRFWIENKKENIWQIV</sequence>
<dbReference type="InterPro" id="IPR000182">
    <property type="entry name" value="GNAT_dom"/>
</dbReference>
<dbReference type="InterPro" id="IPR016181">
    <property type="entry name" value="Acyl_CoA_acyltransferase"/>
</dbReference>
<feature type="domain" description="N-acetyltransferase" evidence="1">
    <location>
        <begin position="3"/>
        <end position="171"/>
    </location>
</feature>
<dbReference type="EMBL" id="LR215050">
    <property type="protein sequence ID" value="VEU82410.1"/>
    <property type="molecule type" value="Genomic_DNA"/>
</dbReference>
<dbReference type="PROSITE" id="PS51186">
    <property type="entry name" value="GNAT"/>
    <property type="match status" value="1"/>
</dbReference>
<keyword evidence="3" id="KW-1185">Reference proteome</keyword>
<dbReference type="Gene3D" id="3.40.630.30">
    <property type="match status" value="1"/>
</dbReference>
<evidence type="ECO:0000259" key="1">
    <source>
        <dbReference type="PROSITE" id="PS51186"/>
    </source>
</evidence>
<dbReference type="AlphaFoldDB" id="A0A449BJ03"/>
<protein>
    <submittedName>
        <fullName evidence="2">Predicted acetyltransferase</fullName>
    </submittedName>
</protein>
<accession>A0A449BJ03</accession>